<feature type="transmembrane region" description="Helical" evidence="7">
    <location>
        <begin position="726"/>
        <end position="744"/>
    </location>
</feature>
<feature type="transmembrane region" description="Helical" evidence="7">
    <location>
        <begin position="442"/>
        <end position="460"/>
    </location>
</feature>
<dbReference type="GO" id="GO:0016175">
    <property type="term" value="F:superoxide-generating NAD(P)H oxidase activity"/>
    <property type="evidence" value="ECO:0007669"/>
    <property type="project" value="TreeGrafter"/>
</dbReference>
<dbReference type="SUPFAM" id="SSF63380">
    <property type="entry name" value="Riboflavin synthase domain-like"/>
    <property type="match status" value="1"/>
</dbReference>
<feature type="transmembrane region" description="Helical" evidence="7">
    <location>
        <begin position="388"/>
        <end position="410"/>
    </location>
</feature>
<name>A0AAE0L3J6_9CHLO</name>
<keyword evidence="2 7" id="KW-0812">Transmembrane</keyword>
<dbReference type="AlphaFoldDB" id="A0AAE0L3J6"/>
<dbReference type="InterPro" id="IPR013112">
    <property type="entry name" value="FAD-bd_8"/>
</dbReference>
<feature type="transmembrane region" description="Helical" evidence="7">
    <location>
        <begin position="134"/>
        <end position="155"/>
    </location>
</feature>
<sequence>MTLKTQSHVFMGVAYALCMGVCGNVLVGIGSLLEDLADNVGTSATSLGSAFLVRGLGQLMATPVAATLYRGSSANQWLCVFLFGIMSLWISLSYIETAGVLYLWFFATGICTASLDTGTQMLTRRAFGLDAGPWLTTNTLFFASAGAISPIVMYIFDSLQYQTFFYAALALLAFSFVAFHEIRDRREGNQQSIVTVSGSEVDNDNLGSLNSRMTHALHDFCSPAHKTEHLLGMLIFLGLGSQNFITMYLITFVDETNVADEDTYGPVMETTYWVTMLLSRLIAISFQHRLQATDLFKYIMRLLHGCLFGILFFIPAACTGVQAAWEVWIALIIHGICFGPLLGYVFDLQNKLSFGDEDNSWILIFYMNMGTTLLPALWALTWDASGSYAILPVGLVVSALPMFVLIRMVAQMAMRERVARLNGVVEPWPIWDSVLALRLKDVAMVLYFLTVTGFFLIAASNPQMYGTQFGGDCTETWSFCTDVNEGQMKPVIYFYSFLYALGIWGLARSYSTRFRRATERMLSIRGVYLNICISECVLLTTVCLLMYLWLTFWLGEVGYPDTTERVNKTIGHALDLVLSLTMLLTARTTFWDYIVGMSYEQYNAFHRALGILALILLVLHFVMWQVKFLADGEWVERAVLYEDDRNVNLVTGEDCTSWETFRATCGNGHFWAIPCMEVWFLLLGAPALFIALPPVRSAWASHKIFKLLHWQFVILFPLAFYHSWNLWRYACVGIFFWAVSWTVSQRRSLFAVTMLQCEEVGDGIVRLQLQHKHPDASLTTHRPGQFGYLNIPAMDQWEWHPFTISSAPCSSPLSSWTHHIKRRSPGACHRKCARGSGDGMHLSGRPLAGMGAHTGGWGQRQMDN</sequence>
<evidence type="ECO:0000256" key="1">
    <source>
        <dbReference type="ARBA" id="ARBA00004141"/>
    </source>
</evidence>
<dbReference type="InterPro" id="IPR011701">
    <property type="entry name" value="MFS"/>
</dbReference>
<evidence type="ECO:0000256" key="6">
    <source>
        <dbReference type="SAM" id="MobiDB-lite"/>
    </source>
</evidence>
<dbReference type="Gene3D" id="2.40.30.10">
    <property type="entry name" value="Translation factors"/>
    <property type="match status" value="1"/>
</dbReference>
<feature type="transmembrane region" description="Helical" evidence="7">
    <location>
        <begin position="12"/>
        <end position="33"/>
    </location>
</feature>
<dbReference type="SUPFAM" id="SSF103473">
    <property type="entry name" value="MFS general substrate transporter"/>
    <property type="match status" value="1"/>
</dbReference>
<feature type="domain" description="FAD-binding FR-type" evidence="8">
    <location>
        <begin position="747"/>
        <end position="853"/>
    </location>
</feature>
<feature type="transmembrane region" description="Helical" evidence="7">
    <location>
        <begin position="570"/>
        <end position="595"/>
    </location>
</feature>
<dbReference type="InterPro" id="IPR017927">
    <property type="entry name" value="FAD-bd_FR_type"/>
</dbReference>
<dbReference type="GO" id="GO:0005886">
    <property type="term" value="C:plasma membrane"/>
    <property type="evidence" value="ECO:0007669"/>
    <property type="project" value="TreeGrafter"/>
</dbReference>
<feature type="transmembrane region" description="Helical" evidence="7">
    <location>
        <begin position="360"/>
        <end position="382"/>
    </location>
</feature>
<feature type="region of interest" description="Disordered" evidence="6">
    <location>
        <begin position="839"/>
        <end position="864"/>
    </location>
</feature>
<feature type="transmembrane region" description="Helical" evidence="7">
    <location>
        <begin position="670"/>
        <end position="692"/>
    </location>
</feature>
<dbReference type="Proteomes" id="UP001190700">
    <property type="component" value="Unassembled WGS sequence"/>
</dbReference>
<evidence type="ECO:0000313" key="9">
    <source>
        <dbReference type="EMBL" id="KAK3270856.1"/>
    </source>
</evidence>
<evidence type="ECO:0000259" key="8">
    <source>
        <dbReference type="PROSITE" id="PS51384"/>
    </source>
</evidence>
<reference evidence="9 10" key="1">
    <citation type="journal article" date="2015" name="Genome Biol. Evol.">
        <title>Comparative Genomics of a Bacterivorous Green Alga Reveals Evolutionary Causalities and Consequences of Phago-Mixotrophic Mode of Nutrition.</title>
        <authorList>
            <person name="Burns J.A."/>
            <person name="Paasch A."/>
            <person name="Narechania A."/>
            <person name="Kim E."/>
        </authorList>
    </citation>
    <scope>NUCLEOTIDE SEQUENCE [LARGE SCALE GENOMIC DNA]</scope>
    <source>
        <strain evidence="9 10">PLY_AMNH</strain>
    </source>
</reference>
<comment type="subcellular location">
    <subcellularLocation>
        <location evidence="1">Membrane</location>
        <topology evidence="1">Multi-pass membrane protein</topology>
    </subcellularLocation>
</comment>
<keyword evidence="5 7" id="KW-0472">Membrane</keyword>
<dbReference type="InterPro" id="IPR013130">
    <property type="entry name" value="Fe3_Rdtase_TM_dom"/>
</dbReference>
<dbReference type="Gene3D" id="1.20.1250.20">
    <property type="entry name" value="MFS general substrate transporter like domains"/>
    <property type="match status" value="1"/>
</dbReference>
<dbReference type="InterPro" id="IPR036259">
    <property type="entry name" value="MFS_trans_sf"/>
</dbReference>
<evidence type="ECO:0000256" key="4">
    <source>
        <dbReference type="ARBA" id="ARBA00023002"/>
    </source>
</evidence>
<keyword evidence="3 7" id="KW-1133">Transmembrane helix</keyword>
<dbReference type="EMBL" id="LGRX02010163">
    <property type="protein sequence ID" value="KAK3270856.1"/>
    <property type="molecule type" value="Genomic_DNA"/>
</dbReference>
<feature type="transmembrane region" description="Helical" evidence="7">
    <location>
        <begin position="77"/>
        <end position="95"/>
    </location>
</feature>
<feature type="transmembrane region" description="Helical" evidence="7">
    <location>
        <begin position="161"/>
        <end position="179"/>
    </location>
</feature>
<feature type="transmembrane region" description="Helical" evidence="7">
    <location>
        <begin position="491"/>
        <end position="507"/>
    </location>
</feature>
<evidence type="ECO:0000256" key="3">
    <source>
        <dbReference type="ARBA" id="ARBA00022989"/>
    </source>
</evidence>
<feature type="transmembrane region" description="Helical" evidence="7">
    <location>
        <begin position="328"/>
        <end position="348"/>
    </location>
</feature>
<dbReference type="Pfam" id="PF07690">
    <property type="entry name" value="MFS_1"/>
    <property type="match status" value="1"/>
</dbReference>
<feature type="transmembrane region" description="Helical" evidence="7">
    <location>
        <begin position="230"/>
        <end position="250"/>
    </location>
</feature>
<feature type="transmembrane region" description="Helical" evidence="7">
    <location>
        <begin position="527"/>
        <end position="550"/>
    </location>
</feature>
<dbReference type="PANTHER" id="PTHR11972:SF69">
    <property type="entry name" value="FERRIC REDUCTION OXIDASE 6-RELATED"/>
    <property type="match status" value="1"/>
</dbReference>
<dbReference type="Pfam" id="PF08022">
    <property type="entry name" value="FAD_binding_8"/>
    <property type="match status" value="1"/>
</dbReference>
<gene>
    <name evidence="9" type="ORF">CYMTET_20764</name>
</gene>
<dbReference type="InterPro" id="IPR050369">
    <property type="entry name" value="RBOH/FRE"/>
</dbReference>
<keyword evidence="10" id="KW-1185">Reference proteome</keyword>
<dbReference type="InterPro" id="IPR017938">
    <property type="entry name" value="Riboflavin_synthase-like_b-brl"/>
</dbReference>
<evidence type="ECO:0000256" key="5">
    <source>
        <dbReference type="ARBA" id="ARBA00023136"/>
    </source>
</evidence>
<dbReference type="GO" id="GO:0022857">
    <property type="term" value="F:transmembrane transporter activity"/>
    <property type="evidence" value="ECO:0007669"/>
    <property type="project" value="InterPro"/>
</dbReference>
<feature type="transmembrane region" description="Helical" evidence="7">
    <location>
        <begin position="101"/>
        <end position="122"/>
    </location>
</feature>
<feature type="transmembrane region" description="Helical" evidence="7">
    <location>
        <begin position="302"/>
        <end position="322"/>
    </location>
</feature>
<evidence type="ECO:0000256" key="7">
    <source>
        <dbReference type="SAM" id="Phobius"/>
    </source>
</evidence>
<feature type="transmembrane region" description="Helical" evidence="7">
    <location>
        <begin position="704"/>
        <end position="720"/>
    </location>
</feature>
<evidence type="ECO:0000256" key="2">
    <source>
        <dbReference type="ARBA" id="ARBA00022692"/>
    </source>
</evidence>
<proteinExistence type="predicted"/>
<dbReference type="PROSITE" id="PS51384">
    <property type="entry name" value="FAD_FR"/>
    <property type="match status" value="1"/>
</dbReference>
<protein>
    <recommendedName>
        <fullName evidence="8">FAD-binding FR-type domain-containing protein</fullName>
    </recommendedName>
</protein>
<evidence type="ECO:0000313" key="10">
    <source>
        <dbReference type="Proteomes" id="UP001190700"/>
    </source>
</evidence>
<feature type="transmembrane region" description="Helical" evidence="7">
    <location>
        <begin position="607"/>
        <end position="626"/>
    </location>
</feature>
<keyword evidence="4" id="KW-0560">Oxidoreductase</keyword>
<dbReference type="PANTHER" id="PTHR11972">
    <property type="entry name" value="NADPH OXIDASE"/>
    <property type="match status" value="1"/>
</dbReference>
<comment type="caution">
    <text evidence="9">The sequence shown here is derived from an EMBL/GenBank/DDBJ whole genome shotgun (WGS) entry which is preliminary data.</text>
</comment>
<accession>A0AAE0L3J6</accession>
<feature type="transmembrane region" description="Helical" evidence="7">
    <location>
        <begin position="270"/>
        <end position="290"/>
    </location>
</feature>
<dbReference type="Pfam" id="PF01794">
    <property type="entry name" value="Ferric_reduct"/>
    <property type="match status" value="1"/>
</dbReference>
<feature type="transmembrane region" description="Helical" evidence="7">
    <location>
        <begin position="45"/>
        <end position="65"/>
    </location>
</feature>
<organism evidence="9 10">
    <name type="scientific">Cymbomonas tetramitiformis</name>
    <dbReference type="NCBI Taxonomy" id="36881"/>
    <lineage>
        <taxon>Eukaryota</taxon>
        <taxon>Viridiplantae</taxon>
        <taxon>Chlorophyta</taxon>
        <taxon>Pyramimonadophyceae</taxon>
        <taxon>Pyramimonadales</taxon>
        <taxon>Pyramimonadaceae</taxon>
        <taxon>Cymbomonas</taxon>
    </lineage>
</organism>